<dbReference type="GeneID" id="91533277"/>
<dbReference type="EMBL" id="SRRU01000001">
    <property type="protein sequence ID" value="TGN87760.1"/>
    <property type="molecule type" value="Genomic_DNA"/>
</dbReference>
<dbReference type="RefSeq" id="WP_135790024.1">
    <property type="nucleotide sequence ID" value="NZ_BNBQ01000009.1"/>
</dbReference>
<accession>A0A4Z1DS61</accession>
<comment type="caution">
    <text evidence="1">The sequence shown here is derived from an EMBL/GenBank/DDBJ whole genome shotgun (WGS) entry which is preliminary data.</text>
</comment>
<gene>
    <name evidence="1" type="ORF">E5082_05080</name>
</gene>
<reference evidence="1 2" key="1">
    <citation type="submission" date="2019-04" db="EMBL/GenBank/DDBJ databases">
        <title>Streptomyces sp. nov. Bv016 isolated from bark of Buahinia variegata.</title>
        <authorList>
            <person name="Kanchanasin P."/>
            <person name="Tanasupawat S."/>
            <person name="Yuki M."/>
            <person name="Kudo T."/>
        </authorList>
    </citation>
    <scope>NUCLEOTIDE SEQUENCE [LARGE SCALE GENOMIC DNA]</scope>
    <source>
        <strain evidence="1 2">JCM 4765</strain>
    </source>
</reference>
<dbReference type="Proteomes" id="UP000298513">
    <property type="component" value="Unassembled WGS sequence"/>
</dbReference>
<organism evidence="1 2">
    <name type="scientific">Streptomyces griseoluteus</name>
    <dbReference type="NCBI Taxonomy" id="29306"/>
    <lineage>
        <taxon>Bacteria</taxon>
        <taxon>Bacillati</taxon>
        <taxon>Actinomycetota</taxon>
        <taxon>Actinomycetes</taxon>
        <taxon>Kitasatosporales</taxon>
        <taxon>Streptomycetaceae</taxon>
        <taxon>Streptomyces</taxon>
    </lineage>
</organism>
<dbReference type="InterPro" id="IPR035223">
    <property type="entry name" value="DUF5335"/>
</dbReference>
<name>A0A4Z1DS61_STRGP</name>
<protein>
    <submittedName>
        <fullName evidence="1">Uncharacterized protein</fullName>
    </submittedName>
</protein>
<dbReference type="Pfam" id="PF17269">
    <property type="entry name" value="DUF5335"/>
    <property type="match status" value="1"/>
</dbReference>
<sequence length="120" mass="13374">MAGTETLDRSTWETALNQLNEEHQGEFVTIEVLDPEVGHQYEANRLPFATISYDPKDDVVAISVGGRSPRYPVVLRHLVWHPREIDVATQDVPEPAVRTVDKDGTATLITFFPKESGAES</sequence>
<evidence type="ECO:0000313" key="2">
    <source>
        <dbReference type="Proteomes" id="UP000298513"/>
    </source>
</evidence>
<keyword evidence="2" id="KW-1185">Reference proteome</keyword>
<evidence type="ECO:0000313" key="1">
    <source>
        <dbReference type="EMBL" id="TGN87760.1"/>
    </source>
</evidence>
<proteinExistence type="predicted"/>
<dbReference type="AlphaFoldDB" id="A0A4Z1DS61"/>